<dbReference type="Proteomes" id="UP000534001">
    <property type="component" value="Unassembled WGS sequence"/>
</dbReference>
<dbReference type="CDD" id="cd03392">
    <property type="entry name" value="PAP2_like_2"/>
    <property type="match status" value="1"/>
</dbReference>
<dbReference type="EC" id="3.6.1.27" evidence="4"/>
<feature type="transmembrane region" description="Helical" evidence="1">
    <location>
        <begin position="183"/>
        <end position="204"/>
    </location>
</feature>
<keyword evidence="4" id="KW-0378">Hydrolase</keyword>
<evidence type="ECO:0000256" key="1">
    <source>
        <dbReference type="SAM" id="Phobius"/>
    </source>
</evidence>
<feature type="transmembrane region" description="Helical" evidence="1">
    <location>
        <begin position="85"/>
        <end position="107"/>
    </location>
</feature>
<evidence type="ECO:0000313" key="3">
    <source>
        <dbReference type="EMBL" id="CAD2071493.1"/>
    </source>
</evidence>
<feature type="transmembrane region" description="Helical" evidence="1">
    <location>
        <begin position="155"/>
        <end position="177"/>
    </location>
</feature>
<feature type="transmembrane region" description="Helical" evidence="1">
    <location>
        <begin position="127"/>
        <end position="148"/>
    </location>
</feature>
<evidence type="ECO:0000313" key="4">
    <source>
        <dbReference type="EMBL" id="MBB6423541.1"/>
    </source>
</evidence>
<evidence type="ECO:0000313" key="6">
    <source>
        <dbReference type="Proteomes" id="UP000545588"/>
    </source>
</evidence>
<dbReference type="PANTHER" id="PTHR14969:SF13">
    <property type="entry name" value="AT30094P"/>
    <property type="match status" value="1"/>
</dbReference>
<organism evidence="3 5">
    <name type="scientific">Jeotgalicoccus coquinae</name>
    <dbReference type="NCBI Taxonomy" id="709509"/>
    <lineage>
        <taxon>Bacteria</taxon>
        <taxon>Bacillati</taxon>
        <taxon>Bacillota</taxon>
        <taxon>Bacilli</taxon>
        <taxon>Bacillales</taxon>
        <taxon>Staphylococcaceae</taxon>
        <taxon>Jeotgalicoccus</taxon>
    </lineage>
</organism>
<dbReference type="InterPro" id="IPR036938">
    <property type="entry name" value="PAP2/HPO_sf"/>
</dbReference>
<keyword evidence="1" id="KW-1133">Transmembrane helix</keyword>
<feature type="domain" description="Phosphatidic acid phosphatase type 2/haloperoxidase" evidence="2">
    <location>
        <begin position="88"/>
        <end position="198"/>
    </location>
</feature>
<feature type="transmembrane region" description="Helical" evidence="1">
    <location>
        <begin position="50"/>
        <end position="78"/>
    </location>
</feature>
<dbReference type="AlphaFoldDB" id="A0A6V7R385"/>
<accession>A0A6V7R385</accession>
<dbReference type="EMBL" id="CAJEWA010000004">
    <property type="protein sequence ID" value="CAD2071493.1"/>
    <property type="molecule type" value="Genomic_DNA"/>
</dbReference>
<dbReference type="RefSeq" id="WP_184283285.1">
    <property type="nucleotide sequence ID" value="NZ_BMCO01000002.1"/>
</dbReference>
<name>A0A6V7R385_9STAP</name>
<comment type="caution">
    <text evidence="3">The sequence shown here is derived from an EMBL/GenBank/DDBJ whole genome shotgun (WGS) entry which is preliminary data.</text>
</comment>
<dbReference type="EMBL" id="JACHFF010000002">
    <property type="protein sequence ID" value="MBB6423541.1"/>
    <property type="molecule type" value="Genomic_DNA"/>
</dbReference>
<keyword evidence="1" id="KW-0472">Membrane</keyword>
<dbReference type="Pfam" id="PF01569">
    <property type="entry name" value="PAP2"/>
    <property type="match status" value="1"/>
</dbReference>
<reference evidence="3 5" key="1">
    <citation type="submission" date="2020-07" db="EMBL/GenBank/DDBJ databases">
        <authorList>
            <person name="Criscuolo A."/>
        </authorList>
    </citation>
    <scope>NUCLEOTIDE SEQUENCE [LARGE SCALE GENOMIC DNA]</scope>
    <source>
        <strain evidence="3">CIP111751</strain>
    </source>
</reference>
<evidence type="ECO:0000313" key="5">
    <source>
        <dbReference type="Proteomes" id="UP000534001"/>
    </source>
</evidence>
<dbReference type="InterPro" id="IPR000326">
    <property type="entry name" value="PAP2/HPO"/>
</dbReference>
<keyword evidence="1" id="KW-0812">Transmembrane</keyword>
<dbReference type="Proteomes" id="UP000545588">
    <property type="component" value="Unassembled WGS sequence"/>
</dbReference>
<dbReference type="SMART" id="SM00014">
    <property type="entry name" value="acidPPc"/>
    <property type="match status" value="1"/>
</dbReference>
<dbReference type="SUPFAM" id="SSF48317">
    <property type="entry name" value="Acid phosphatase/Vanadium-dependent haloperoxidase"/>
    <property type="match status" value="1"/>
</dbReference>
<gene>
    <name evidence="4" type="ORF">HNR41_001513</name>
    <name evidence="3" type="ORF">JEOCOQ751_00267</name>
</gene>
<protein>
    <submittedName>
        <fullName evidence="3">Undecaprenyl pyrophosphate phosphatase</fullName>
    </submittedName>
    <submittedName>
        <fullName evidence="4">Undecaprenyl-diphosphatase</fullName>
        <ecNumber evidence="4">3.6.1.27</ecNumber>
    </submittedName>
</protein>
<dbReference type="Gene3D" id="1.20.144.10">
    <property type="entry name" value="Phosphatidic acid phosphatase type 2/haloperoxidase"/>
    <property type="match status" value="2"/>
</dbReference>
<evidence type="ECO:0000259" key="2">
    <source>
        <dbReference type="SMART" id="SM00014"/>
    </source>
</evidence>
<dbReference type="PANTHER" id="PTHR14969">
    <property type="entry name" value="SPHINGOSINE-1-PHOSPHATE PHOSPHOHYDROLASE"/>
    <property type="match status" value="1"/>
</dbReference>
<dbReference type="GO" id="GO:0050380">
    <property type="term" value="F:undecaprenyl-diphosphatase activity"/>
    <property type="evidence" value="ECO:0007669"/>
    <property type="project" value="UniProtKB-EC"/>
</dbReference>
<sequence length="226" mass="25106">MKKTFSIIGGLFLLLYIFIAAGVVTGRQWVESLDMYFIRTIQSTVTEPGASIISVLTDIGGTEAIVVLTLAVTITLFIKKMYTAGMWFGLTILISPGIFVHVMKPIIGRDRPEFMRLAAESTHSFPSGHSTASTVFYGILGLILIMSVQKIWKKVIIAVMSFTIILFVMSSRIYLGVHFPTDVLAGFSFGAATVLLSLSLYHLVRPKFYQWLKSKDIHDKSPSLFK</sequence>
<keyword evidence="6" id="KW-1185">Reference proteome</keyword>
<proteinExistence type="predicted"/>
<reference evidence="4 6" key="2">
    <citation type="submission" date="2020-08" db="EMBL/GenBank/DDBJ databases">
        <title>Genomic Encyclopedia of Type Strains, Phase IV (KMG-IV): sequencing the most valuable type-strain genomes for metagenomic binning, comparative biology and taxonomic classification.</title>
        <authorList>
            <person name="Goeker M."/>
        </authorList>
    </citation>
    <scope>NUCLEOTIDE SEQUENCE [LARGE SCALE GENOMIC DNA]</scope>
    <source>
        <strain evidence="4 6">DSM 22419</strain>
    </source>
</reference>